<accession>A0A0H3GTZ2</accession>
<dbReference type="InterPro" id="IPR027478">
    <property type="entry name" value="LdcA_N"/>
</dbReference>
<evidence type="ECO:0000256" key="5">
    <source>
        <dbReference type="ARBA" id="ARBA00022825"/>
    </source>
</evidence>
<evidence type="ECO:0000256" key="4">
    <source>
        <dbReference type="ARBA" id="ARBA00022801"/>
    </source>
</evidence>
<dbReference type="KEGG" id="kpm:KPHS_30490"/>
<dbReference type="Pfam" id="PF02016">
    <property type="entry name" value="Peptidase_S66"/>
    <property type="match status" value="1"/>
</dbReference>
<dbReference type="GO" id="GO:0008236">
    <property type="term" value="F:serine-type peptidase activity"/>
    <property type="evidence" value="ECO:0007669"/>
    <property type="project" value="UniProtKB-KW"/>
</dbReference>
<evidence type="ECO:0000313" key="9">
    <source>
        <dbReference type="EMBL" id="AEW61747.1"/>
    </source>
</evidence>
<keyword evidence="5" id="KW-0720">Serine protease</keyword>
<dbReference type="EMBL" id="CP003200">
    <property type="protein sequence ID" value="AEW61747.1"/>
    <property type="molecule type" value="Genomic_DNA"/>
</dbReference>
<evidence type="ECO:0000256" key="6">
    <source>
        <dbReference type="PIRSR" id="PIRSR028757-1"/>
    </source>
</evidence>
<feature type="domain" description="LD-carboxypeptidase N-terminal" evidence="7">
    <location>
        <begin position="15"/>
        <end position="135"/>
    </location>
</feature>
<dbReference type="AlphaFoldDB" id="A0A0H3GTZ2"/>
<dbReference type="InterPro" id="IPR040449">
    <property type="entry name" value="Peptidase_S66_N"/>
</dbReference>
<dbReference type="RefSeq" id="WP_004200181.1">
    <property type="nucleotide sequence ID" value="NC_016845.1"/>
</dbReference>
<gene>
    <name evidence="9" type="ordered locus">KPHS_30490</name>
</gene>
<dbReference type="HOGENOM" id="CLU_034346_1_1_6"/>
<dbReference type="CDD" id="cd07062">
    <property type="entry name" value="Peptidase_S66_mccF_like"/>
    <property type="match status" value="1"/>
</dbReference>
<evidence type="ECO:0000256" key="3">
    <source>
        <dbReference type="ARBA" id="ARBA00022670"/>
    </source>
</evidence>
<keyword evidence="4" id="KW-0378">Hydrolase</keyword>
<dbReference type="InterPro" id="IPR029062">
    <property type="entry name" value="Class_I_gatase-like"/>
</dbReference>
<feature type="active site" description="Charge relay system" evidence="6">
    <location>
        <position position="317"/>
    </location>
</feature>
<keyword evidence="2" id="KW-0121">Carboxypeptidase</keyword>
<dbReference type="PANTHER" id="PTHR30237:SF2">
    <property type="entry name" value="MUREIN TETRAPEPTIDE CARBOXYPEPTIDASE"/>
    <property type="match status" value="1"/>
</dbReference>
<proteinExistence type="inferred from homology"/>
<reference evidence="9 10" key="1">
    <citation type="journal article" date="2012" name="J. Bacteriol.">
        <title>Complete genome sequence of Klebsiella pneumoniae subsp. pneumoniae HS11286, a multidrug-resistant strain isolated from human sputum.</title>
        <authorList>
            <person name="Liu P."/>
            <person name="Li P."/>
            <person name="Jiang X."/>
            <person name="Bi D."/>
            <person name="Xie Y."/>
            <person name="Tai C."/>
            <person name="Deng Z."/>
            <person name="Rajakumar K."/>
            <person name="Ou H.Y."/>
        </authorList>
    </citation>
    <scope>NUCLEOTIDE SEQUENCE [LARGE SCALE GENOMIC DNA]</scope>
    <source>
        <strain evidence="9 10">HS11286</strain>
    </source>
</reference>
<comment type="similarity">
    <text evidence="1">Belongs to the peptidase S66 family.</text>
</comment>
<evidence type="ECO:0000259" key="8">
    <source>
        <dbReference type="Pfam" id="PF17676"/>
    </source>
</evidence>
<evidence type="ECO:0000256" key="1">
    <source>
        <dbReference type="ARBA" id="ARBA00010233"/>
    </source>
</evidence>
<dbReference type="Proteomes" id="UP000007841">
    <property type="component" value="Chromosome"/>
</dbReference>
<feature type="domain" description="LD-carboxypeptidase C-terminal" evidence="8">
    <location>
        <begin position="209"/>
        <end position="332"/>
    </location>
</feature>
<dbReference type="InterPro" id="IPR003507">
    <property type="entry name" value="S66_fam"/>
</dbReference>
<evidence type="ECO:0000313" key="10">
    <source>
        <dbReference type="Proteomes" id="UP000007841"/>
    </source>
</evidence>
<keyword evidence="10" id="KW-1185">Reference proteome</keyword>
<evidence type="ECO:0000259" key="7">
    <source>
        <dbReference type="Pfam" id="PF02016"/>
    </source>
</evidence>
<organism evidence="9 10">
    <name type="scientific">Klebsiella pneumoniae subsp. pneumoniae (strain HS11286)</name>
    <dbReference type="NCBI Taxonomy" id="1125630"/>
    <lineage>
        <taxon>Bacteria</taxon>
        <taxon>Pseudomonadati</taxon>
        <taxon>Pseudomonadota</taxon>
        <taxon>Gammaproteobacteria</taxon>
        <taxon>Enterobacterales</taxon>
        <taxon>Enterobacteriaceae</taxon>
        <taxon>Klebsiella/Raoultella group</taxon>
        <taxon>Klebsiella</taxon>
        <taxon>Klebsiella pneumoniae complex</taxon>
    </lineage>
</organism>
<dbReference type="RefSeq" id="YP_005227349.1">
    <property type="nucleotide sequence ID" value="NC_016845.1"/>
</dbReference>
<dbReference type="SUPFAM" id="SSF141986">
    <property type="entry name" value="LD-carboxypeptidase A C-terminal domain-like"/>
    <property type="match status" value="1"/>
</dbReference>
<dbReference type="InterPro" id="IPR027461">
    <property type="entry name" value="Carboxypeptidase_A_C_sf"/>
</dbReference>
<dbReference type="InterPro" id="IPR040921">
    <property type="entry name" value="Peptidase_S66C"/>
</dbReference>
<dbReference type="GeneID" id="11848070"/>
<feature type="active site" description="Nucleophile" evidence="6">
    <location>
        <position position="115"/>
    </location>
</feature>
<dbReference type="PANTHER" id="PTHR30237">
    <property type="entry name" value="MURAMOYLTETRAPEPTIDE CARBOXYPEPTIDASE"/>
    <property type="match status" value="1"/>
</dbReference>
<dbReference type="Gene3D" id="3.40.50.10740">
    <property type="entry name" value="Class I glutamine amidotransferase-like"/>
    <property type="match status" value="1"/>
</dbReference>
<feature type="active site" description="Charge relay system" evidence="6">
    <location>
        <position position="248"/>
    </location>
</feature>
<protein>
    <submittedName>
        <fullName evidence="9">Peptidase U61 LD-carboxypeptidase A</fullName>
    </submittedName>
</protein>
<name>A0A0H3GTZ2_KLEPH</name>
<keyword evidence="3" id="KW-0645">Protease</keyword>
<dbReference type="GO" id="GO:0006508">
    <property type="term" value="P:proteolysis"/>
    <property type="evidence" value="ECO:0007669"/>
    <property type="project" value="UniProtKB-KW"/>
</dbReference>
<dbReference type="Pfam" id="PF17676">
    <property type="entry name" value="Peptidase_S66C"/>
    <property type="match status" value="1"/>
</dbReference>
<dbReference type="PIRSF" id="PIRSF028757">
    <property type="entry name" value="LD-carboxypeptidase"/>
    <property type="match status" value="1"/>
</dbReference>
<sequence length="345" mass="37856">MSVLFPPRLAPGDVIGVTAPSAGVPEHLHPRLELAIKNLKKRGYQVREGRCLRSQHKNKSATKFSRVEELMSYLTDPDIKAVMPPWGGDLAMELLDLIDFDLLSRSKPKWFVGFSDLSTLHFPLTTISGWATLHGPNLMDLGAQKLDATTQAVWEILESNRGTVIKQYSSTAFQADENQWGTASDGGFNLTQKTQWKRLDGVTSSLTFSGKLIGGCLEIISRLAGTPFGNVPLFKASNSPQGIILYFENVEMAPCELTRALFSLRLQGWFDNLNGVLIGRSAAPDVSDPTKHNYLDALKAAFENIAVPVLYDVDIGHIPPQISLVNGADATVFFAENGSWVTQQL</sequence>
<dbReference type="GO" id="GO:0004180">
    <property type="term" value="F:carboxypeptidase activity"/>
    <property type="evidence" value="ECO:0007669"/>
    <property type="project" value="UniProtKB-KW"/>
</dbReference>
<dbReference type="SUPFAM" id="SSF52317">
    <property type="entry name" value="Class I glutamine amidotransferase-like"/>
    <property type="match status" value="1"/>
</dbReference>
<evidence type="ECO:0000256" key="2">
    <source>
        <dbReference type="ARBA" id="ARBA00022645"/>
    </source>
</evidence>
<dbReference type="Gene3D" id="3.50.30.60">
    <property type="entry name" value="LD-carboxypeptidase A C-terminal domain-like"/>
    <property type="match status" value="1"/>
</dbReference>
<dbReference type="STRING" id="1125630.KPHS_30490"/>
<dbReference type="PATRIC" id="fig|1125630.4.peg.2970"/>